<proteinExistence type="predicted"/>
<dbReference type="EMBL" id="JBHSED010000029">
    <property type="protein sequence ID" value="MFC4304593.1"/>
    <property type="molecule type" value="Genomic_DNA"/>
</dbReference>
<evidence type="ECO:0000313" key="3">
    <source>
        <dbReference type="EMBL" id="MFC4304593.1"/>
    </source>
</evidence>
<dbReference type="SUPFAM" id="SSF53448">
    <property type="entry name" value="Nucleotide-diphospho-sugar transferases"/>
    <property type="match status" value="1"/>
</dbReference>
<feature type="compositionally biased region" description="Basic residues" evidence="1">
    <location>
        <begin position="1"/>
        <end position="29"/>
    </location>
</feature>
<dbReference type="InterPro" id="IPR001173">
    <property type="entry name" value="Glyco_trans_2-like"/>
</dbReference>
<dbReference type="GO" id="GO:0016757">
    <property type="term" value="F:glycosyltransferase activity"/>
    <property type="evidence" value="ECO:0007669"/>
    <property type="project" value="UniProtKB-KW"/>
</dbReference>
<dbReference type="EC" id="2.4.-.-" evidence="3"/>
<sequence>MAGMRAKSKPPGRNSRIRGVARARRKTRGHQQATWKNQHIQMRFQEGFDEGYREGVQAGAQSFPTLFEGTSIVIPTYNQLSLVKQCINSIMENTDLSYEIIVVDNASTDGTAAYLQELGGQVRFRVLPNNRGFAGAINVGMMMSKGKTIVLLNNDTLVTEKWLDNMLACLNSDDGIGMVGPMTNYISGEQKIDVPYSNIVDMPQFARQFNRSDPSRWRRTDRLTGFCLLFRRELFEGIGYFDEGFEIGNFEDDDYNIRVRLLGKSLVMAQDTFIHHFGSVSMKALGDRFQEVNDRNQQYFMEKWRNPYEWIQQARECPGSVPELSHSALFFPDRIAVQAIGAQCYWIEHGRRRLVEGQLSFQSVRLSQIDLRRWELGEPISSDEAERKWRGEEAEQDRQYGVGILPDGSYLHMEDGKARRIVSAAVLRSWQLHLKPSRALTINQFEAMEPGLPIISPPLLRQAL</sequence>
<reference evidence="4" key="1">
    <citation type="journal article" date="2019" name="Int. J. Syst. Evol. Microbiol.">
        <title>The Global Catalogue of Microorganisms (GCM) 10K type strain sequencing project: providing services to taxonomists for standard genome sequencing and annotation.</title>
        <authorList>
            <consortium name="The Broad Institute Genomics Platform"/>
            <consortium name="The Broad Institute Genome Sequencing Center for Infectious Disease"/>
            <person name="Wu L."/>
            <person name="Ma J."/>
        </authorList>
    </citation>
    <scope>NUCLEOTIDE SEQUENCE [LARGE SCALE GENOMIC DNA]</scope>
    <source>
        <strain evidence="4">CGMCC 4.1641</strain>
    </source>
</reference>
<protein>
    <submittedName>
        <fullName evidence="3">Glycosyltransferase family 2 protein</fullName>
        <ecNumber evidence="3">2.4.-.-</ecNumber>
    </submittedName>
</protein>
<dbReference type="Gene3D" id="3.90.550.10">
    <property type="entry name" value="Spore Coat Polysaccharide Biosynthesis Protein SpsA, Chain A"/>
    <property type="match status" value="1"/>
</dbReference>
<dbReference type="CDD" id="cd04186">
    <property type="entry name" value="GT_2_like_c"/>
    <property type="match status" value="1"/>
</dbReference>
<feature type="domain" description="Glycosyltransferase 2-like" evidence="2">
    <location>
        <begin position="71"/>
        <end position="237"/>
    </location>
</feature>
<dbReference type="InterPro" id="IPR029044">
    <property type="entry name" value="Nucleotide-diphossugar_trans"/>
</dbReference>
<keyword evidence="3" id="KW-0328">Glycosyltransferase</keyword>
<dbReference type="Pfam" id="PF00535">
    <property type="entry name" value="Glycos_transf_2"/>
    <property type="match status" value="1"/>
</dbReference>
<evidence type="ECO:0000256" key="1">
    <source>
        <dbReference type="SAM" id="MobiDB-lite"/>
    </source>
</evidence>
<evidence type="ECO:0000313" key="4">
    <source>
        <dbReference type="Proteomes" id="UP001595755"/>
    </source>
</evidence>
<dbReference type="PANTHER" id="PTHR43179">
    <property type="entry name" value="RHAMNOSYLTRANSFERASE WBBL"/>
    <property type="match status" value="1"/>
</dbReference>
<evidence type="ECO:0000259" key="2">
    <source>
        <dbReference type="Pfam" id="PF00535"/>
    </source>
</evidence>
<gene>
    <name evidence="3" type="ORF">ACFO1S_14280</name>
</gene>
<organism evidence="3 4">
    <name type="scientific">Cohnella boryungensis</name>
    <dbReference type="NCBI Taxonomy" id="768479"/>
    <lineage>
        <taxon>Bacteria</taxon>
        <taxon>Bacillati</taxon>
        <taxon>Bacillota</taxon>
        <taxon>Bacilli</taxon>
        <taxon>Bacillales</taxon>
        <taxon>Paenibacillaceae</taxon>
        <taxon>Cohnella</taxon>
    </lineage>
</organism>
<dbReference type="Proteomes" id="UP001595755">
    <property type="component" value="Unassembled WGS sequence"/>
</dbReference>
<keyword evidence="4" id="KW-1185">Reference proteome</keyword>
<comment type="caution">
    <text evidence="3">The sequence shown here is derived from an EMBL/GenBank/DDBJ whole genome shotgun (WGS) entry which is preliminary data.</text>
</comment>
<keyword evidence="3" id="KW-0808">Transferase</keyword>
<dbReference type="PANTHER" id="PTHR43179:SF7">
    <property type="entry name" value="RHAMNOSYLTRANSFERASE WBBL"/>
    <property type="match status" value="1"/>
</dbReference>
<dbReference type="RefSeq" id="WP_204604786.1">
    <property type="nucleotide sequence ID" value="NZ_JBHSED010000029.1"/>
</dbReference>
<accession>A0ABV8SCH9</accession>
<name>A0ABV8SCH9_9BACL</name>
<feature type="region of interest" description="Disordered" evidence="1">
    <location>
        <begin position="1"/>
        <end position="34"/>
    </location>
</feature>